<dbReference type="Proteomes" id="UP000325313">
    <property type="component" value="Unassembled WGS sequence"/>
</dbReference>
<dbReference type="AlphaFoldDB" id="A0A5B0PVL2"/>
<gene>
    <name evidence="1" type="ORF">PGTUg99_007285</name>
</gene>
<accession>A0A5B0PVL2</accession>
<evidence type="ECO:0000313" key="1">
    <source>
        <dbReference type="EMBL" id="KAA1104892.1"/>
    </source>
</evidence>
<organism evidence="1 2">
    <name type="scientific">Puccinia graminis f. sp. tritici</name>
    <dbReference type="NCBI Taxonomy" id="56615"/>
    <lineage>
        <taxon>Eukaryota</taxon>
        <taxon>Fungi</taxon>
        <taxon>Dikarya</taxon>
        <taxon>Basidiomycota</taxon>
        <taxon>Pucciniomycotina</taxon>
        <taxon>Pucciniomycetes</taxon>
        <taxon>Pucciniales</taxon>
        <taxon>Pucciniaceae</taxon>
        <taxon>Puccinia</taxon>
    </lineage>
</organism>
<dbReference type="EMBL" id="VDEP01000315">
    <property type="protein sequence ID" value="KAA1104892.1"/>
    <property type="molecule type" value="Genomic_DNA"/>
</dbReference>
<proteinExistence type="predicted"/>
<protein>
    <submittedName>
        <fullName evidence="1">Uncharacterized protein</fullName>
    </submittedName>
</protein>
<evidence type="ECO:0000313" key="2">
    <source>
        <dbReference type="Proteomes" id="UP000325313"/>
    </source>
</evidence>
<reference evidence="1 2" key="1">
    <citation type="submission" date="2019-05" db="EMBL/GenBank/DDBJ databases">
        <title>Emergence of the Ug99 lineage of the wheat stem rust pathogen through somatic hybridization.</title>
        <authorList>
            <person name="Li F."/>
            <person name="Upadhyaya N.M."/>
            <person name="Sperschneider J."/>
            <person name="Matny O."/>
            <person name="Nguyen-Phuc H."/>
            <person name="Mago R."/>
            <person name="Raley C."/>
            <person name="Miller M.E."/>
            <person name="Silverstein K.A.T."/>
            <person name="Henningsen E."/>
            <person name="Hirsch C.D."/>
            <person name="Visser B."/>
            <person name="Pretorius Z.A."/>
            <person name="Steffenson B.J."/>
            <person name="Schwessinger B."/>
            <person name="Dodds P.N."/>
            <person name="Figueroa M."/>
        </authorList>
    </citation>
    <scope>NUCLEOTIDE SEQUENCE [LARGE SCALE GENOMIC DNA]</scope>
    <source>
        <strain evidence="1 2">Ug99</strain>
    </source>
</reference>
<sequence>MMKHLLLSTFMLRPTTVHSRRKVLGRMIHRRDHIARRDAMLWRLWIMRPSTFFQVTHPTYLAAYCGPSRASLATRTRAVGGGFKKIWPPMPLTPHFSANGYTTSYTAFYSVGVDWAQSHKSTPMAGNNPPRHAQYWWSKAGEDRKAPNVSLQKHPSLAA</sequence>
<comment type="caution">
    <text evidence="1">The sequence shown here is derived from an EMBL/GenBank/DDBJ whole genome shotgun (WGS) entry which is preliminary data.</text>
</comment>
<name>A0A5B0PVL2_PUCGR</name>